<dbReference type="EMBL" id="CP001874">
    <property type="protein sequence ID" value="ADG88498.1"/>
    <property type="molecule type" value="Genomic_DNA"/>
</dbReference>
<evidence type="ECO:0000313" key="4">
    <source>
        <dbReference type="Proteomes" id="UP000006640"/>
    </source>
</evidence>
<reference evidence="3 4" key="1">
    <citation type="submission" date="2010-01" db="EMBL/GenBank/DDBJ databases">
        <title>The complete genome of Thermobispora bispora DSM 43833.</title>
        <authorList>
            <consortium name="US DOE Joint Genome Institute (JGI-PGF)"/>
            <person name="Lucas S."/>
            <person name="Copeland A."/>
            <person name="Lapidus A."/>
            <person name="Glavina del Rio T."/>
            <person name="Dalin E."/>
            <person name="Tice H."/>
            <person name="Bruce D."/>
            <person name="Goodwin L."/>
            <person name="Pitluck S."/>
            <person name="Kyrpides N."/>
            <person name="Mavromatis K."/>
            <person name="Ivanova N."/>
            <person name="Mikhailova N."/>
            <person name="Chertkov O."/>
            <person name="Brettin T."/>
            <person name="Detter J.C."/>
            <person name="Han C."/>
            <person name="Larimer F."/>
            <person name="Land M."/>
            <person name="Hauser L."/>
            <person name="Markowitz V."/>
            <person name="Cheng J.-F."/>
            <person name="Hugenholtz P."/>
            <person name="Woyke T."/>
            <person name="Wu D."/>
            <person name="Jando M."/>
            <person name="Schneider S."/>
            <person name="Klenk H.-P."/>
            <person name="Eisen J.A."/>
        </authorList>
    </citation>
    <scope>NUCLEOTIDE SEQUENCE [LARGE SCALE GENOMIC DNA]</scope>
    <source>
        <strain evidence="4">ATCC 19993 / DSM 43833 / CBS 139.67 / JCM 10125 / KCTC 9307 / NBRC 14880 / R51</strain>
    </source>
</reference>
<gene>
    <name evidence="3" type="ordered locus">Tbis_1786</name>
</gene>
<protein>
    <submittedName>
        <fullName evidence="3">Pyridoxamine 5'-phosphate oxidase-related FMN-binding protein</fullName>
    </submittedName>
</protein>
<organism evidence="3 4">
    <name type="scientific">Thermobispora bispora (strain ATCC 19993 / DSM 43833 / CBS 139.67 / JCM 10125 / KCTC 9307 / NBRC 14880 / R51)</name>
    <dbReference type="NCBI Taxonomy" id="469371"/>
    <lineage>
        <taxon>Bacteria</taxon>
        <taxon>Bacillati</taxon>
        <taxon>Actinomycetota</taxon>
        <taxon>Actinomycetes</taxon>
        <taxon>Streptosporangiales</taxon>
        <taxon>Streptosporangiaceae</taxon>
        <taxon>Thermobispora</taxon>
    </lineage>
</organism>
<keyword evidence="1" id="KW-0560">Oxidoreductase</keyword>
<dbReference type="SUPFAM" id="SSF50475">
    <property type="entry name" value="FMN-binding split barrel"/>
    <property type="match status" value="1"/>
</dbReference>
<dbReference type="GO" id="GO:0016627">
    <property type="term" value="F:oxidoreductase activity, acting on the CH-CH group of donors"/>
    <property type="evidence" value="ECO:0007669"/>
    <property type="project" value="TreeGrafter"/>
</dbReference>
<name>D6YBD8_THEBD</name>
<dbReference type="KEGG" id="tbi:Tbis_1786"/>
<evidence type="ECO:0000259" key="2">
    <source>
        <dbReference type="Pfam" id="PF01243"/>
    </source>
</evidence>
<keyword evidence="4" id="KW-1185">Reference proteome</keyword>
<dbReference type="eggNOG" id="COG0748">
    <property type="taxonomic scope" value="Bacteria"/>
</dbReference>
<dbReference type="PANTHER" id="PTHR35176:SF6">
    <property type="entry name" value="HEME OXYGENASE HI_0854-RELATED"/>
    <property type="match status" value="1"/>
</dbReference>
<dbReference type="AlphaFoldDB" id="D6YBD8"/>
<sequence>MAPMATWQEIEHEVPELAAHIRAAMGRSKHKTMATLRKDGSPRISGTEVEFTDGEVWLGSMPGSVKARDLLRDPRVAIHSASDERMEHPGDAKIAGRAVEVTDPVLKERFGGPHGQNFHLFRVDVTEAVLTYVDYDTEQLVIESWREGSGHRVVRRK</sequence>
<feature type="domain" description="Pyridoxamine 5'-phosphate oxidase N-terminal" evidence="2">
    <location>
        <begin position="19"/>
        <end position="128"/>
    </location>
</feature>
<dbReference type="Proteomes" id="UP000006640">
    <property type="component" value="Chromosome"/>
</dbReference>
<dbReference type="GO" id="GO:0005829">
    <property type="term" value="C:cytosol"/>
    <property type="evidence" value="ECO:0007669"/>
    <property type="project" value="TreeGrafter"/>
</dbReference>
<dbReference type="PANTHER" id="PTHR35176">
    <property type="entry name" value="HEME OXYGENASE HI_0854-RELATED"/>
    <property type="match status" value="1"/>
</dbReference>
<dbReference type="STRING" id="469371.Tbis_1786"/>
<dbReference type="Gene3D" id="2.30.110.10">
    <property type="entry name" value="Electron Transport, Fmn-binding Protein, Chain A"/>
    <property type="match status" value="1"/>
</dbReference>
<evidence type="ECO:0000256" key="1">
    <source>
        <dbReference type="ARBA" id="ARBA00023002"/>
    </source>
</evidence>
<evidence type="ECO:0000313" key="3">
    <source>
        <dbReference type="EMBL" id="ADG88498.1"/>
    </source>
</evidence>
<proteinExistence type="predicted"/>
<dbReference type="InterPro" id="IPR012349">
    <property type="entry name" value="Split_barrel_FMN-bd"/>
</dbReference>
<dbReference type="Pfam" id="PF01243">
    <property type="entry name" value="PNPOx_N"/>
    <property type="match status" value="1"/>
</dbReference>
<dbReference type="InterPro" id="IPR011576">
    <property type="entry name" value="Pyridox_Oxase_N"/>
</dbReference>
<dbReference type="HOGENOM" id="CLU_134850_0_0_11"/>
<dbReference type="GO" id="GO:0070967">
    <property type="term" value="F:coenzyme F420 binding"/>
    <property type="evidence" value="ECO:0007669"/>
    <property type="project" value="TreeGrafter"/>
</dbReference>
<accession>D6YBD8</accession>
<dbReference type="InterPro" id="IPR052019">
    <property type="entry name" value="F420H2_bilvrd_red/Heme_oxyg"/>
</dbReference>